<dbReference type="STRING" id="930990.A0A067MCU6"/>
<dbReference type="AlphaFoldDB" id="A0A067MCU6"/>
<evidence type="ECO:0000256" key="2">
    <source>
        <dbReference type="ARBA" id="ARBA00005543"/>
    </source>
</evidence>
<keyword evidence="4" id="KW-0809">Transit peptide</keyword>
<evidence type="ECO:0000256" key="4">
    <source>
        <dbReference type="ARBA" id="ARBA00022946"/>
    </source>
</evidence>
<evidence type="ECO:0000313" key="8">
    <source>
        <dbReference type="EMBL" id="KDQ13349.1"/>
    </source>
</evidence>
<keyword evidence="5" id="KW-0496">Mitochondrion</keyword>
<evidence type="ECO:0000313" key="9">
    <source>
        <dbReference type="Proteomes" id="UP000027195"/>
    </source>
</evidence>
<name>A0A067MCU6_BOTB1</name>
<reference evidence="9" key="1">
    <citation type="journal article" date="2014" name="Proc. Natl. Acad. Sci. U.S.A.">
        <title>Extensive sampling of basidiomycete genomes demonstrates inadequacy of the white-rot/brown-rot paradigm for wood decay fungi.</title>
        <authorList>
            <person name="Riley R."/>
            <person name="Salamov A.A."/>
            <person name="Brown D.W."/>
            <person name="Nagy L.G."/>
            <person name="Floudas D."/>
            <person name="Held B.W."/>
            <person name="Levasseur A."/>
            <person name="Lombard V."/>
            <person name="Morin E."/>
            <person name="Otillar R."/>
            <person name="Lindquist E.A."/>
            <person name="Sun H."/>
            <person name="LaButti K.M."/>
            <person name="Schmutz J."/>
            <person name="Jabbour D."/>
            <person name="Luo H."/>
            <person name="Baker S.E."/>
            <person name="Pisabarro A.G."/>
            <person name="Walton J.D."/>
            <person name="Blanchette R.A."/>
            <person name="Henrissat B."/>
            <person name="Martin F."/>
            <person name="Cullen D."/>
            <person name="Hibbett D.S."/>
            <person name="Grigoriev I.V."/>
        </authorList>
    </citation>
    <scope>NUCLEOTIDE SEQUENCE [LARGE SCALE GENOMIC DNA]</scope>
    <source>
        <strain evidence="9">FD-172 SS1</strain>
    </source>
</reference>
<dbReference type="InterPro" id="IPR051035">
    <property type="entry name" value="Mito_inheritance_9"/>
</dbReference>
<evidence type="ECO:0000259" key="7">
    <source>
        <dbReference type="Pfam" id="PF01636"/>
    </source>
</evidence>
<organism evidence="8 9">
    <name type="scientific">Botryobasidium botryosum (strain FD-172 SS1)</name>
    <dbReference type="NCBI Taxonomy" id="930990"/>
    <lineage>
        <taxon>Eukaryota</taxon>
        <taxon>Fungi</taxon>
        <taxon>Dikarya</taxon>
        <taxon>Basidiomycota</taxon>
        <taxon>Agaricomycotina</taxon>
        <taxon>Agaricomycetes</taxon>
        <taxon>Cantharellales</taxon>
        <taxon>Botryobasidiaceae</taxon>
        <taxon>Botryobasidium</taxon>
    </lineage>
</organism>
<comment type="similarity">
    <text evidence="2">Belongs to the AIM9 family.</text>
</comment>
<dbReference type="Gene3D" id="3.90.1200.10">
    <property type="match status" value="1"/>
</dbReference>
<dbReference type="Pfam" id="PF01636">
    <property type="entry name" value="APH"/>
    <property type="match status" value="1"/>
</dbReference>
<dbReference type="SUPFAM" id="SSF56112">
    <property type="entry name" value="Protein kinase-like (PK-like)"/>
    <property type="match status" value="1"/>
</dbReference>
<dbReference type="OrthoDB" id="2968323at2759"/>
<dbReference type="InterPro" id="IPR011009">
    <property type="entry name" value="Kinase-like_dom_sf"/>
</dbReference>
<keyword evidence="9" id="KW-1185">Reference proteome</keyword>
<dbReference type="InterPro" id="IPR002575">
    <property type="entry name" value="Aminoglycoside_PTrfase"/>
</dbReference>
<comment type="subcellular location">
    <subcellularLocation>
        <location evidence="1">Mitochondrion</location>
    </subcellularLocation>
</comment>
<dbReference type="EMBL" id="KL198044">
    <property type="protein sequence ID" value="KDQ13349.1"/>
    <property type="molecule type" value="Genomic_DNA"/>
</dbReference>
<dbReference type="GO" id="GO:0005739">
    <property type="term" value="C:mitochondrion"/>
    <property type="evidence" value="ECO:0007669"/>
    <property type="project" value="UniProtKB-SubCell"/>
</dbReference>
<dbReference type="Proteomes" id="UP000027195">
    <property type="component" value="Unassembled WGS sequence"/>
</dbReference>
<accession>A0A067MCU6</accession>
<protein>
    <recommendedName>
        <fullName evidence="3">Altered inheritance of mitochondria protein 9, mitochondrial</fullName>
    </recommendedName>
    <alternativeName>
        <fullName evidence="6">Found in mitochondrial proteome protein 29</fullName>
    </alternativeName>
</protein>
<evidence type="ECO:0000256" key="6">
    <source>
        <dbReference type="ARBA" id="ARBA00031849"/>
    </source>
</evidence>
<sequence>MAENTKYEDFYRYSTKRWLYNEKKQLSHYYVKFNVQALQNAAAKAVDAERCISMEKIAEGAFNKVFLLQFDNSKEAIARIPCPFAGPLHLLVSSEVAMLEFARTRLNLPVPQVFAWNSRASDNDVGAAYIIMEKLPGVPLSERWLDLDAPQNRALTTKIIGVEKKFSEIQFSQIGSLYFKEDVAPELQERPLYAAGVPGDEASERFRIGPTLQREFWRGERAEMDTDRGPWPDLQSYGFALAKCEQQWLQTFARPRASDDPFRLTDEEESPQTHISMLDRFLSVVPFLKPPTDIMPLTLWHPDLHNGNVMVERDGLPEITGIIDWQHMWIGPRFMRAQFSPIFAYGGTMIDIGITKPELPPGYDELSAEAQADARTQLHLVGRHKIYEYMVRKDHPQHFAVLSYPHLRILGALFHCAPRTWTDGIPPLRQALLEVAHEWEALAGPGVPCPLTFEKDELEAHALEFRRMQVHETRLHMTLDALKIDPDGLVGPERYESVKRELEKIRPFWNSEEAGPWPFQDGGWGSLF</sequence>
<evidence type="ECO:0000256" key="5">
    <source>
        <dbReference type="ARBA" id="ARBA00023128"/>
    </source>
</evidence>
<dbReference type="PANTHER" id="PTHR36091:SF1">
    <property type="entry name" value="ALTERED INHERITANCE OF MITOCHONDRIA PROTEIN 9, MITOCHONDRIAL"/>
    <property type="match status" value="1"/>
</dbReference>
<dbReference type="InParanoid" id="A0A067MCU6"/>
<feature type="domain" description="Aminoglycoside phosphotransferase" evidence="7">
    <location>
        <begin position="55"/>
        <end position="333"/>
    </location>
</feature>
<gene>
    <name evidence="8" type="ORF">BOTBODRAFT_111670</name>
</gene>
<evidence type="ECO:0000256" key="3">
    <source>
        <dbReference type="ARBA" id="ARBA00016197"/>
    </source>
</evidence>
<dbReference type="HOGENOM" id="CLU_019189_13_1_1"/>
<evidence type="ECO:0000256" key="1">
    <source>
        <dbReference type="ARBA" id="ARBA00004173"/>
    </source>
</evidence>
<dbReference type="PANTHER" id="PTHR36091">
    <property type="entry name" value="ALTERED INHERITANCE OF MITOCHONDRIA PROTEIN 9, MITOCHONDRIAL"/>
    <property type="match status" value="1"/>
</dbReference>
<proteinExistence type="inferred from homology"/>